<name>A0A0E9R3V9_ANGAN</name>
<reference evidence="1" key="1">
    <citation type="submission" date="2014-11" db="EMBL/GenBank/DDBJ databases">
        <authorList>
            <person name="Amaro Gonzalez C."/>
        </authorList>
    </citation>
    <scope>NUCLEOTIDE SEQUENCE</scope>
</reference>
<dbReference type="AlphaFoldDB" id="A0A0E9R3V9"/>
<evidence type="ECO:0000313" key="1">
    <source>
        <dbReference type="EMBL" id="JAH23442.1"/>
    </source>
</evidence>
<reference evidence="1" key="2">
    <citation type="journal article" date="2015" name="Fish Shellfish Immunol.">
        <title>Early steps in the European eel (Anguilla anguilla)-Vibrio vulnificus interaction in the gills: Role of the RtxA13 toxin.</title>
        <authorList>
            <person name="Callol A."/>
            <person name="Pajuelo D."/>
            <person name="Ebbesson L."/>
            <person name="Teles M."/>
            <person name="MacKenzie S."/>
            <person name="Amaro C."/>
        </authorList>
    </citation>
    <scope>NUCLEOTIDE SEQUENCE</scope>
</reference>
<organism evidence="1">
    <name type="scientific">Anguilla anguilla</name>
    <name type="common">European freshwater eel</name>
    <name type="synonym">Muraena anguilla</name>
    <dbReference type="NCBI Taxonomy" id="7936"/>
    <lineage>
        <taxon>Eukaryota</taxon>
        <taxon>Metazoa</taxon>
        <taxon>Chordata</taxon>
        <taxon>Craniata</taxon>
        <taxon>Vertebrata</taxon>
        <taxon>Euteleostomi</taxon>
        <taxon>Actinopterygii</taxon>
        <taxon>Neopterygii</taxon>
        <taxon>Teleostei</taxon>
        <taxon>Anguilliformes</taxon>
        <taxon>Anguillidae</taxon>
        <taxon>Anguilla</taxon>
    </lineage>
</organism>
<dbReference type="EMBL" id="GBXM01085135">
    <property type="protein sequence ID" value="JAH23442.1"/>
    <property type="molecule type" value="Transcribed_RNA"/>
</dbReference>
<accession>A0A0E9R3V9</accession>
<proteinExistence type="predicted"/>
<protein>
    <submittedName>
        <fullName evidence="1">Uncharacterized protein</fullName>
    </submittedName>
</protein>
<sequence>MIYQGEANRVRKKVGLDPCGRPYFAFMASEKFFIQLNKTRSPCKVRFKPSVCLSPNSKIVLESVR</sequence>